<feature type="domain" description="RRM" evidence="14">
    <location>
        <begin position="347"/>
        <end position="428"/>
    </location>
</feature>
<keyword evidence="6" id="KW-0896">Oogenesis</keyword>
<dbReference type="Gene3D" id="3.30.70.330">
    <property type="match status" value="2"/>
</dbReference>
<feature type="region of interest" description="Disordered" evidence="13">
    <location>
        <begin position="425"/>
        <end position="484"/>
    </location>
</feature>
<gene>
    <name evidence="15" type="ORF">CYMTET_45958</name>
</gene>
<evidence type="ECO:0000313" key="15">
    <source>
        <dbReference type="EMBL" id="KAK3244426.1"/>
    </source>
</evidence>
<evidence type="ECO:0000256" key="7">
    <source>
        <dbReference type="ARBA" id="ARBA00023069"/>
    </source>
</evidence>
<comment type="subcellular location">
    <subcellularLocation>
        <location evidence="1">Cell projection</location>
        <location evidence="1">Cilium</location>
    </subcellularLocation>
    <subcellularLocation>
        <location evidence="3">Cytoplasm</location>
    </subcellularLocation>
    <subcellularLocation>
        <location evidence="2">Peroxisome</location>
    </subcellularLocation>
</comment>
<evidence type="ECO:0000256" key="11">
    <source>
        <dbReference type="ARBA" id="ARBA00030116"/>
    </source>
</evidence>
<evidence type="ECO:0000256" key="8">
    <source>
        <dbReference type="ARBA" id="ARBA00023140"/>
    </source>
</evidence>
<feature type="compositionally biased region" description="Low complexity" evidence="13">
    <location>
        <begin position="434"/>
        <end position="448"/>
    </location>
</feature>
<keyword evidence="5" id="KW-0963">Cytoplasm</keyword>
<keyword evidence="10" id="KW-0966">Cell projection</keyword>
<dbReference type="GO" id="GO:0004540">
    <property type="term" value="F:RNA nuclease activity"/>
    <property type="evidence" value="ECO:0007669"/>
    <property type="project" value="InterPro"/>
</dbReference>
<evidence type="ECO:0000256" key="5">
    <source>
        <dbReference type="ARBA" id="ARBA00022490"/>
    </source>
</evidence>
<feature type="domain" description="RRM" evidence="14">
    <location>
        <begin position="2"/>
        <end position="81"/>
    </location>
</feature>
<dbReference type="PANTHER" id="PTHR14379">
    <property type="entry name" value="LIMKAIN B LKAP"/>
    <property type="match status" value="1"/>
</dbReference>
<dbReference type="InterPro" id="IPR023379">
    <property type="entry name" value="BART_dom"/>
</dbReference>
<evidence type="ECO:0000256" key="12">
    <source>
        <dbReference type="PROSITE-ProRule" id="PRU00176"/>
    </source>
</evidence>
<organism evidence="15 16">
    <name type="scientific">Cymbomonas tetramitiformis</name>
    <dbReference type="NCBI Taxonomy" id="36881"/>
    <lineage>
        <taxon>Eukaryota</taxon>
        <taxon>Viridiplantae</taxon>
        <taxon>Chlorophyta</taxon>
        <taxon>Pyramimonadophyceae</taxon>
        <taxon>Pyramimonadales</taxon>
        <taxon>Pyramimonadaceae</taxon>
        <taxon>Cymbomonas</taxon>
    </lineage>
</organism>
<dbReference type="PROSITE" id="PS50102">
    <property type="entry name" value="RRM"/>
    <property type="match status" value="2"/>
</dbReference>
<keyword evidence="7" id="KW-0969">Cilium</keyword>
<dbReference type="SMART" id="SM00360">
    <property type="entry name" value="RRM"/>
    <property type="match status" value="2"/>
</dbReference>
<keyword evidence="6" id="KW-0221">Differentiation</keyword>
<dbReference type="GO" id="GO:0003723">
    <property type="term" value="F:RNA binding"/>
    <property type="evidence" value="ECO:0007669"/>
    <property type="project" value="UniProtKB-UniRule"/>
</dbReference>
<evidence type="ECO:0000259" key="14">
    <source>
        <dbReference type="PROSITE" id="PS50102"/>
    </source>
</evidence>
<dbReference type="PANTHER" id="PTHR14379:SF3">
    <property type="entry name" value="MEIOSIS REGULATOR AND MRNA STABILITY FACTOR 1"/>
    <property type="match status" value="1"/>
</dbReference>
<keyword evidence="8" id="KW-0576">Peroxisome</keyword>
<evidence type="ECO:0000256" key="1">
    <source>
        <dbReference type="ARBA" id="ARBA00004138"/>
    </source>
</evidence>
<evidence type="ECO:0000256" key="13">
    <source>
        <dbReference type="SAM" id="MobiDB-lite"/>
    </source>
</evidence>
<dbReference type="Pfam" id="PF11527">
    <property type="entry name" value="ARL2_Bind_BART"/>
    <property type="match status" value="1"/>
</dbReference>
<dbReference type="InterPro" id="IPR035979">
    <property type="entry name" value="RBD_domain_sf"/>
</dbReference>
<keyword evidence="9" id="KW-0469">Meiosis</keyword>
<dbReference type="InterPro" id="IPR042541">
    <property type="entry name" value="BART_sf"/>
</dbReference>
<dbReference type="Pfam" id="PF01936">
    <property type="entry name" value="NYN"/>
    <property type="match status" value="1"/>
</dbReference>
<evidence type="ECO:0000256" key="9">
    <source>
        <dbReference type="ARBA" id="ARBA00023254"/>
    </source>
</evidence>
<accession>A0AAE0BX45</accession>
<keyword evidence="12" id="KW-0694">RNA-binding</keyword>
<dbReference type="Proteomes" id="UP001190700">
    <property type="component" value="Unassembled WGS sequence"/>
</dbReference>
<dbReference type="GO" id="GO:0010468">
    <property type="term" value="P:regulation of gene expression"/>
    <property type="evidence" value="ECO:0007669"/>
    <property type="project" value="InterPro"/>
</dbReference>
<dbReference type="CDD" id="cd10910">
    <property type="entry name" value="PIN_limkain_b1_N_like"/>
    <property type="match status" value="1"/>
</dbReference>
<protein>
    <recommendedName>
        <fullName evidence="4">Meiosis regulator and mRNA stability factor 1</fullName>
    </recommendedName>
    <alternativeName>
        <fullName evidence="11">Limkain-b1</fullName>
    </alternativeName>
</protein>
<evidence type="ECO:0000256" key="2">
    <source>
        <dbReference type="ARBA" id="ARBA00004275"/>
    </source>
</evidence>
<dbReference type="GO" id="GO:1905762">
    <property type="term" value="F:CCR4-NOT complex binding"/>
    <property type="evidence" value="ECO:0007669"/>
    <property type="project" value="TreeGrafter"/>
</dbReference>
<feature type="compositionally biased region" description="Acidic residues" evidence="13">
    <location>
        <begin position="463"/>
        <end position="475"/>
    </location>
</feature>
<keyword evidence="16" id="KW-1185">Reference proteome</keyword>
<evidence type="ECO:0000313" key="16">
    <source>
        <dbReference type="Proteomes" id="UP001190700"/>
    </source>
</evidence>
<evidence type="ECO:0000256" key="10">
    <source>
        <dbReference type="ARBA" id="ARBA00023273"/>
    </source>
</evidence>
<dbReference type="GO" id="GO:0005777">
    <property type="term" value="C:peroxisome"/>
    <property type="evidence" value="ECO:0007669"/>
    <property type="project" value="UniProtKB-SubCell"/>
</dbReference>
<dbReference type="InterPro" id="IPR021139">
    <property type="entry name" value="NYN"/>
</dbReference>
<evidence type="ECO:0000256" key="3">
    <source>
        <dbReference type="ARBA" id="ARBA00004496"/>
    </source>
</evidence>
<comment type="caution">
    <text evidence="15">The sequence shown here is derived from an EMBL/GenBank/DDBJ whole genome shotgun (WGS) entry which is preliminary data.</text>
</comment>
<evidence type="ECO:0000256" key="6">
    <source>
        <dbReference type="ARBA" id="ARBA00022943"/>
    </source>
</evidence>
<name>A0AAE0BX45_9CHLO</name>
<dbReference type="InterPro" id="IPR012677">
    <property type="entry name" value="Nucleotide-bd_a/b_plait_sf"/>
</dbReference>
<reference evidence="15 16" key="1">
    <citation type="journal article" date="2015" name="Genome Biol. Evol.">
        <title>Comparative Genomics of a Bacterivorous Green Alga Reveals Evolutionary Causalities and Consequences of Phago-Mixotrophic Mode of Nutrition.</title>
        <authorList>
            <person name="Burns J.A."/>
            <person name="Paasch A."/>
            <person name="Narechania A."/>
            <person name="Kim E."/>
        </authorList>
    </citation>
    <scope>NUCLEOTIDE SEQUENCE [LARGE SCALE GENOMIC DNA]</scope>
    <source>
        <strain evidence="15 16">PLY_AMNH</strain>
    </source>
</reference>
<dbReference type="EMBL" id="LGRX02031869">
    <property type="protein sequence ID" value="KAK3244426.1"/>
    <property type="molecule type" value="Genomic_DNA"/>
</dbReference>
<dbReference type="Gene3D" id="3.40.50.1010">
    <property type="entry name" value="5'-nuclease"/>
    <property type="match status" value="1"/>
</dbReference>
<dbReference type="CDD" id="cd00590">
    <property type="entry name" value="RRM_SF"/>
    <property type="match status" value="1"/>
</dbReference>
<dbReference type="GO" id="GO:0051321">
    <property type="term" value="P:meiotic cell cycle"/>
    <property type="evidence" value="ECO:0007669"/>
    <property type="project" value="UniProtKB-KW"/>
</dbReference>
<dbReference type="Gene3D" id="1.20.1520.10">
    <property type="entry name" value="ADP-ribosylation factor-like 2-binding protein, domain"/>
    <property type="match status" value="1"/>
</dbReference>
<dbReference type="GO" id="GO:0005929">
    <property type="term" value="C:cilium"/>
    <property type="evidence" value="ECO:0007669"/>
    <property type="project" value="UniProtKB-SubCell"/>
</dbReference>
<dbReference type="AlphaFoldDB" id="A0AAE0BX45"/>
<sequence length="606" mass="66978">MSKVFVGNLPWAIDTKKLLEHIKLNFPPSEVKNAYVIADKETRRSRGFGFVEFVSHQAALKACRTKTQLQGRNLRYSLAKSGSQRDNPGRYPESLPEIQDVEATLEYLTQLREASKADVDELTRIYCEKIERLQEDLSTLKLTAQGKQPSLGAASVSGETAFAPAEKATGRVAIFWDYDNCPVPKRKSAYAVAQRVRSECITEGCVETEFTCFCDMTRLPAACCNELNNANVLLAHVPAQDKNGCDLRIIQHISRFERCNPTPATVVLLSGDINFMPLLSDLRRAGGYTIAVLHSGASPALLQTAHWKRRWFDLLTALPDTPSHGSKESKKSSEIPGNCEATGAGARALVLFNLNKSSPVPALRKEVQQVADPLGGRRYIVVADHRTGLPKGYGFVEFATHTDADRAYRRLKDVQVCGQPLRVEWAKPKGRQGGQQQPARHPQGRGQQDTAGEVVEAPAAQDDAGDSEETADDSETPGGKQEGGTAWLLDAMVDFVAESERWHSSIQGFMIEQCEVFEDSEENKLEHTLVHQEFQLLMESLLEEQLEVLGVTGADFAAAIAQSSSPEHQGFLEQVLAMDNFLHFKTMMIKLMRDLQGEGFDSLDTL</sequence>
<evidence type="ECO:0000256" key="4">
    <source>
        <dbReference type="ARBA" id="ARBA00022152"/>
    </source>
</evidence>
<dbReference type="InterPro" id="IPR000504">
    <property type="entry name" value="RRM_dom"/>
</dbReference>
<dbReference type="Pfam" id="PF00076">
    <property type="entry name" value="RRM_1"/>
    <property type="match status" value="2"/>
</dbReference>
<proteinExistence type="predicted"/>
<dbReference type="SUPFAM" id="SSF54928">
    <property type="entry name" value="RNA-binding domain, RBD"/>
    <property type="match status" value="2"/>
</dbReference>
<dbReference type="InterPro" id="IPR024768">
    <property type="entry name" value="Marf1"/>
</dbReference>